<dbReference type="InterPro" id="IPR010770">
    <property type="entry name" value="Ecd"/>
</dbReference>
<evidence type="ECO:0000313" key="3">
    <source>
        <dbReference type="Proteomes" id="UP000053890"/>
    </source>
</evidence>
<feature type="region of interest" description="Disordered" evidence="1">
    <location>
        <begin position="266"/>
        <end position="297"/>
    </location>
</feature>
<dbReference type="OMA" id="AHKMSRF"/>
<dbReference type="OrthoDB" id="27237at2759"/>
<dbReference type="Pfam" id="PF07093">
    <property type="entry name" value="SGT1"/>
    <property type="match status" value="1"/>
</dbReference>
<gene>
    <name evidence="2" type="ORF">RHOBADRAFT_51814</name>
</gene>
<feature type="region of interest" description="Disordered" evidence="1">
    <location>
        <begin position="776"/>
        <end position="915"/>
    </location>
</feature>
<evidence type="ECO:0000256" key="1">
    <source>
        <dbReference type="SAM" id="MobiDB-lite"/>
    </source>
</evidence>
<proteinExistence type="predicted"/>
<protein>
    <recommendedName>
        <fullName evidence="4">SGT1-domain-containing protein</fullName>
    </recommendedName>
</protein>
<dbReference type="AlphaFoldDB" id="A0A194S8A8"/>
<organism evidence="2 3">
    <name type="scientific">Rhodotorula graminis (strain WP1)</name>
    <dbReference type="NCBI Taxonomy" id="578459"/>
    <lineage>
        <taxon>Eukaryota</taxon>
        <taxon>Fungi</taxon>
        <taxon>Dikarya</taxon>
        <taxon>Basidiomycota</taxon>
        <taxon>Pucciniomycotina</taxon>
        <taxon>Microbotryomycetes</taxon>
        <taxon>Sporidiobolales</taxon>
        <taxon>Sporidiobolaceae</taxon>
        <taxon>Rhodotorula</taxon>
    </lineage>
</organism>
<feature type="compositionally biased region" description="Acidic residues" evidence="1">
    <location>
        <begin position="903"/>
        <end position="915"/>
    </location>
</feature>
<feature type="region of interest" description="Disordered" evidence="1">
    <location>
        <begin position="653"/>
        <end position="750"/>
    </location>
</feature>
<feature type="compositionally biased region" description="Low complexity" evidence="1">
    <location>
        <begin position="277"/>
        <end position="297"/>
    </location>
</feature>
<dbReference type="EMBL" id="KQ474075">
    <property type="protein sequence ID" value="KPV76827.1"/>
    <property type="molecule type" value="Genomic_DNA"/>
</dbReference>
<dbReference type="STRING" id="578459.A0A194S8A8"/>
<reference evidence="2 3" key="1">
    <citation type="journal article" date="2015" name="Front. Microbiol.">
        <title>Genome sequence of the plant growth promoting endophytic yeast Rhodotorula graminis WP1.</title>
        <authorList>
            <person name="Firrincieli A."/>
            <person name="Otillar R."/>
            <person name="Salamov A."/>
            <person name="Schmutz J."/>
            <person name="Khan Z."/>
            <person name="Redman R.S."/>
            <person name="Fleck N.D."/>
            <person name="Lindquist E."/>
            <person name="Grigoriev I.V."/>
            <person name="Doty S.L."/>
        </authorList>
    </citation>
    <scope>NUCLEOTIDE SEQUENCE [LARGE SCALE GENOMIC DNA]</scope>
    <source>
        <strain evidence="2 3">WP1</strain>
    </source>
</reference>
<feature type="compositionally biased region" description="Low complexity" evidence="1">
    <location>
        <begin position="654"/>
        <end position="676"/>
    </location>
</feature>
<feature type="compositionally biased region" description="Basic and acidic residues" evidence="1">
    <location>
        <begin position="570"/>
        <end position="599"/>
    </location>
</feature>
<sequence>MGPTRPTYESNSDTCRYTVDFPSPHDHGHHLRSLCAHLVAVASSLTEGYIWHNKQPGFTLDTSPVNFHQPATSTHHHHLEGSTDVTDAVDDEWLVVWILKHLSLAHTDGVISVDDDDGEFLLIEAADSLPAWVTPQNAANRVWIHQGRLHLVPLDHTSPVPFADTAAEPLNPSFDPDDDAFLDRAAAILLVRDPNVDTLAPPDVEAAVWARIDGYPAKIKEHHHRTLAYLPTDIALALADDPTLIAEAVGAFYQREPATLRAVNTMSRFPPAPPLPSSSSTSSPPSTDAMSDSSPSLPPTVLVPTLLTRPLYSQLVLQRFYAPKVFEKAGWTSGTLGKDDERRRSVGVKIACGFEMLYKQTSPLPRQSASSSAGSADLDAVDTAAPAYRAYLDTLRAQGFFGEGESEEVEGSQRWKEREREARRGWVRARENRSERPFAQRVDEAISRARAALSSSTSTSTATSPSSTSTPLPLSTRIVHPASLTPQAASALEDAEDWMALDEQGLEEILATKSSARSGGAQLGDSDLEDESDEDEDDEDEAGVGRGQGDGMEGVEGGSSSGAGAGGPKSARERAEDRKARKVARRLEDMAGKVEDFVHGRGAASGALFDDERELDDSGDSDADEAMPELSAEERAARMEKLVAALPAEQWGQATAPAPAAAPAAAADSSASASALGPPPLQQQPGQQPEREPRARKLEKEVYEGASDLSDESDSENEAMPEGEEGLGGDEVDEGEDGPSVVDEDDLLDLGEEMDEFLKFATETLGLTPAQYEKILSDRRGRGAFVPGPAKEKKTNVLPSTKKASSTTSSSSTAPAKPSPAAATAAGNPPPAREPLRNPNLTDFDALMEQMETELARSKGARPATAAAAATESNDDGPAPTGKYASRQSGRREPHRVVVDSLSDSDEDDGDGDDLSAMDAELASLLQGVSGDAAGTDAPMDYNLVKNFLESFQSQGGFAGPAGTLAGRLGFPLPRDAPGEGEGGSR</sequence>
<dbReference type="PANTHER" id="PTHR13060:SF0">
    <property type="entry name" value="PROTEIN ECDYSONELESS HOMOLOG"/>
    <property type="match status" value="1"/>
</dbReference>
<feature type="compositionally biased region" description="Low complexity" evidence="1">
    <location>
        <begin position="799"/>
        <end position="826"/>
    </location>
</feature>
<evidence type="ECO:0008006" key="4">
    <source>
        <dbReference type="Google" id="ProtNLM"/>
    </source>
</evidence>
<dbReference type="GeneID" id="28976479"/>
<feature type="compositionally biased region" description="Gly residues" evidence="1">
    <location>
        <begin position="544"/>
        <end position="567"/>
    </location>
</feature>
<evidence type="ECO:0000313" key="2">
    <source>
        <dbReference type="EMBL" id="KPV76827.1"/>
    </source>
</evidence>
<feature type="region of interest" description="Disordered" evidence="1">
    <location>
        <begin position="510"/>
        <end position="635"/>
    </location>
</feature>
<dbReference type="GO" id="GO:0005634">
    <property type="term" value="C:nucleus"/>
    <property type="evidence" value="ECO:0007669"/>
    <property type="project" value="TreeGrafter"/>
</dbReference>
<feature type="compositionally biased region" description="Acidic residues" evidence="1">
    <location>
        <begin position="609"/>
        <end position="627"/>
    </location>
</feature>
<name>A0A194S8A8_RHOGW</name>
<keyword evidence="3" id="KW-1185">Reference proteome</keyword>
<dbReference type="Proteomes" id="UP000053890">
    <property type="component" value="Unassembled WGS sequence"/>
</dbReference>
<dbReference type="RefSeq" id="XP_018272876.1">
    <property type="nucleotide sequence ID" value="XM_018416031.1"/>
</dbReference>
<accession>A0A194S8A8</accession>
<dbReference type="PANTHER" id="PTHR13060">
    <property type="entry name" value="SGT1 PROTEIN HSGT1 SUPPRESSOR OF GCR2"/>
    <property type="match status" value="1"/>
</dbReference>
<feature type="compositionally biased region" description="Acidic residues" evidence="1">
    <location>
        <begin position="709"/>
        <end position="750"/>
    </location>
</feature>
<feature type="compositionally biased region" description="Basic and acidic residues" evidence="1">
    <location>
        <begin position="689"/>
        <end position="703"/>
    </location>
</feature>
<feature type="region of interest" description="Disordered" evidence="1">
    <location>
        <begin position="449"/>
        <end position="474"/>
    </location>
</feature>
<feature type="compositionally biased region" description="Acidic residues" evidence="1">
    <location>
        <begin position="526"/>
        <end position="542"/>
    </location>
</feature>